<feature type="region of interest" description="Disordered" evidence="1">
    <location>
        <begin position="503"/>
        <end position="672"/>
    </location>
</feature>
<feature type="compositionally biased region" description="Polar residues" evidence="1">
    <location>
        <begin position="452"/>
        <end position="473"/>
    </location>
</feature>
<accession>A0A6V1QEB4</accession>
<feature type="region of interest" description="Disordered" evidence="1">
    <location>
        <begin position="373"/>
        <end position="403"/>
    </location>
</feature>
<sequence length="672" mass="73403">MYCNVCRIPASFKKWVNKQLKGLDKFATEHVGFDEDYHEEKHPEGSVFGGFLSFSAIVFAITLCCVYIYTYFYFNVDVFNAFVPSDQGFFGQIEAELAVRLRFYGYPGCVGGALQAGGAPAVAVSAAAGEARYGCRQGVLEVHFNTSYAQKLSQGPTVSVDLKPQCPSCVENVTTGVKSCENCLVAAVSYIEWDISAPSIFDGDDNSVSGRTVPTESGNMFRGAETTEVEVALIPTYYKNDLYSIESTGFRVQFSDTTYGGSTSFSLNKSHTPGSNESLLDGYILDSEFLDEDVDNKVVFKLSMPLFSLRLNIWVTKKVSWLTDVGVIGGLITCIFALALAIMHKLEALWYDPEHPTRRALYQAQRALSSPAFSSFRRTPRTRQGTPQPPGTPSGKGSWGGSILKKPIFRRKGALKAEEGWRRPQKVLGEKRGAGARGKPEEHPKQKEEIYASNSRRASGDQGNEAYTASQAFDESKDGYEVQSALEEAHRNDHDAAFLQSFNPQGAALDEEKEDEGHHMGASANDEVDDEDVEMGLRPSEYEALDMSKTSGTTDEPLGSEAKEAVVGELEKTPEQADDAQAQISRGAEGPGRQSLPLERSMTTKEVSEGEGVEEGEKDHTEELVDQVRSVSTEEPGSGDHVDQIEGQVTDQEQPPAVEVASGNEEDGRADL</sequence>
<feature type="transmembrane region" description="Helical" evidence="2">
    <location>
        <begin position="319"/>
        <end position="343"/>
    </location>
</feature>
<name>A0A6V1QEB4_HETAK</name>
<feature type="compositionally biased region" description="Basic and acidic residues" evidence="1">
    <location>
        <begin position="561"/>
        <end position="575"/>
    </location>
</feature>
<dbReference type="AlphaFoldDB" id="A0A6V1QEB4"/>
<protein>
    <submittedName>
        <fullName evidence="3">Uncharacterized protein</fullName>
    </submittedName>
</protein>
<keyword evidence="2" id="KW-0472">Membrane</keyword>
<feature type="transmembrane region" description="Helical" evidence="2">
    <location>
        <begin position="51"/>
        <end position="74"/>
    </location>
</feature>
<reference evidence="3" key="1">
    <citation type="submission" date="2021-01" db="EMBL/GenBank/DDBJ databases">
        <authorList>
            <person name="Corre E."/>
            <person name="Pelletier E."/>
            <person name="Niang G."/>
            <person name="Scheremetjew M."/>
            <person name="Finn R."/>
            <person name="Kale V."/>
            <person name="Holt S."/>
            <person name="Cochrane G."/>
            <person name="Meng A."/>
            <person name="Brown T."/>
            <person name="Cohen L."/>
        </authorList>
    </citation>
    <scope>NUCLEOTIDE SEQUENCE</scope>
    <source>
        <strain evidence="3">CCMP3107</strain>
    </source>
</reference>
<keyword evidence="2" id="KW-1133">Transmembrane helix</keyword>
<evidence type="ECO:0000256" key="2">
    <source>
        <dbReference type="SAM" id="Phobius"/>
    </source>
</evidence>
<proteinExistence type="predicted"/>
<feature type="region of interest" description="Disordered" evidence="1">
    <location>
        <begin position="415"/>
        <end position="491"/>
    </location>
</feature>
<organism evidence="3">
    <name type="scientific">Heterosigma akashiwo</name>
    <name type="common">Chromophytic alga</name>
    <name type="synonym">Heterosigma carterae</name>
    <dbReference type="NCBI Taxonomy" id="2829"/>
    <lineage>
        <taxon>Eukaryota</taxon>
        <taxon>Sar</taxon>
        <taxon>Stramenopiles</taxon>
        <taxon>Ochrophyta</taxon>
        <taxon>Raphidophyceae</taxon>
        <taxon>Chattonellales</taxon>
        <taxon>Chattonellaceae</taxon>
        <taxon>Heterosigma</taxon>
    </lineage>
</organism>
<evidence type="ECO:0000256" key="1">
    <source>
        <dbReference type="SAM" id="MobiDB-lite"/>
    </source>
</evidence>
<evidence type="ECO:0000313" key="3">
    <source>
        <dbReference type="EMBL" id="CAE0632907.1"/>
    </source>
</evidence>
<dbReference type="EMBL" id="HBIU01025148">
    <property type="protein sequence ID" value="CAE0632907.1"/>
    <property type="molecule type" value="Transcribed_RNA"/>
</dbReference>
<keyword evidence="2" id="KW-0812">Transmembrane</keyword>
<gene>
    <name evidence="3" type="ORF">HAKA00212_LOCUS11619</name>
</gene>
<feature type="compositionally biased region" description="Basic and acidic residues" evidence="1">
    <location>
        <begin position="415"/>
        <end position="450"/>
    </location>
</feature>